<dbReference type="InterPro" id="IPR052182">
    <property type="entry name" value="Glycogen/Maltodextrin_Phosph"/>
</dbReference>
<keyword evidence="11" id="KW-1185">Reference proteome</keyword>
<dbReference type="InterPro" id="IPR011834">
    <property type="entry name" value="Agluc_phsphrylas"/>
</dbReference>
<comment type="catalytic activity">
    <reaction evidence="1">
        <text>[(1-&gt;4)-alpha-D-glucosyl](n) + phosphate = [(1-&gt;4)-alpha-D-glucosyl](n-1) + alpha-D-glucose 1-phosphate</text>
        <dbReference type="Rhea" id="RHEA:41732"/>
        <dbReference type="Rhea" id="RHEA-COMP:9584"/>
        <dbReference type="Rhea" id="RHEA-COMP:9586"/>
        <dbReference type="ChEBI" id="CHEBI:15444"/>
        <dbReference type="ChEBI" id="CHEBI:43474"/>
        <dbReference type="ChEBI" id="CHEBI:58601"/>
        <dbReference type="EC" id="2.4.1.1"/>
    </reaction>
</comment>
<keyword evidence="6" id="KW-0808">Transferase</keyword>
<dbReference type="HOGENOM" id="CLU_015112_1_0_9"/>
<dbReference type="NCBIfam" id="TIGR02094">
    <property type="entry name" value="more_P_ylases"/>
    <property type="match status" value="1"/>
</dbReference>
<dbReference type="STRING" id="189425.PGRAT_04855"/>
<dbReference type="RefSeq" id="WP_042266107.1">
    <property type="nucleotide sequence ID" value="NZ_CP009287.1"/>
</dbReference>
<dbReference type="Proteomes" id="UP000029500">
    <property type="component" value="Chromosome"/>
</dbReference>
<dbReference type="OrthoDB" id="9760804at2"/>
<dbReference type="Pfam" id="PF00343">
    <property type="entry name" value="Phosphorylase"/>
    <property type="match status" value="1"/>
</dbReference>
<keyword evidence="7" id="KW-0663">Pyridoxal phosphate</keyword>
<keyword evidence="5" id="KW-0328">Glycosyltransferase</keyword>
<gene>
    <name evidence="10" type="ORF">PGRAT_04855</name>
</gene>
<accession>A0A089M1I8</accession>
<evidence type="ECO:0000256" key="8">
    <source>
        <dbReference type="ARBA" id="ARBA00023277"/>
    </source>
</evidence>
<comment type="cofactor">
    <cofactor evidence="2">
        <name>pyridoxal 5'-phosphate</name>
        <dbReference type="ChEBI" id="CHEBI:597326"/>
    </cofactor>
</comment>
<comment type="similarity">
    <text evidence="3">Belongs to the glycogen phosphorylase family.</text>
</comment>
<dbReference type="EC" id="2.4.1.1" evidence="4"/>
<dbReference type="AlphaFoldDB" id="A0A089M1I8"/>
<sequence>MNENQLPSVAYFSMEYGLHADFKMYAGGLGILAGDYIKGAKDIQAPIIPIGLKWKQGYTDQKIDAAGNPYDTYHNNVYDFLEDTGVKVTVKVRKIDVVCKVWKTDRFGNNPLYLLDTDIPENGDAWITGQLYGWFGEERIAQEIVLGIGGVKAMRALQIPIDVYHFNEGHAALAAIELIREKMSGGSSFEEAWKATREEVVFTTHTPIKEGNETHPLDRLEYMGAFNGLTRDQMERIGGDPFNMTVAGLRLSRISNAVAQLHADTSNKMWKEVAGRSEIIGITNAIHTPTWVDERMTRAFEKGGDLWATHKEIKGELISFIKERSGISLNADNLLIGFSRRAAPYKRSDLIFSQPEIIEPYLESGRIQIVFSGKAHPLDDTGKKIVSNLVAMMKKYPKSVVFLENYDMTIGAMLTRGSDIWLNNPRRPLEASGTSGMKAAMNGVLNCSVLDGWWPEACIDGENGWQIGGGFETTDFTVLDKHDSDALYDTLLNRVLPTFYENKDKWVQMMHKSIETTRTEFASKRMLEEYYKRMYIKG</sequence>
<dbReference type="SUPFAM" id="SSF53756">
    <property type="entry name" value="UDP-Glycosyltransferase/glycogen phosphorylase"/>
    <property type="match status" value="1"/>
</dbReference>
<evidence type="ECO:0000256" key="2">
    <source>
        <dbReference type="ARBA" id="ARBA00001933"/>
    </source>
</evidence>
<dbReference type="GO" id="GO:0005975">
    <property type="term" value="P:carbohydrate metabolic process"/>
    <property type="evidence" value="ECO:0007669"/>
    <property type="project" value="InterPro"/>
</dbReference>
<evidence type="ECO:0000256" key="7">
    <source>
        <dbReference type="ARBA" id="ARBA00022898"/>
    </source>
</evidence>
<evidence type="ECO:0000256" key="5">
    <source>
        <dbReference type="ARBA" id="ARBA00022676"/>
    </source>
</evidence>
<comment type="function">
    <text evidence="9">Phosphorylase is an important allosteric enzyme in carbohydrate metabolism. Enzymes from different sources differ in their regulatory mechanisms and in their natural substrates. However, all known phosphorylases share catalytic and structural properties.</text>
</comment>
<dbReference type="EMBL" id="CP009287">
    <property type="protein sequence ID" value="AIQ67037.1"/>
    <property type="molecule type" value="Genomic_DNA"/>
</dbReference>
<proteinExistence type="inferred from homology"/>
<dbReference type="GO" id="GO:0008184">
    <property type="term" value="F:glycogen phosphorylase activity"/>
    <property type="evidence" value="ECO:0007669"/>
    <property type="project" value="InterPro"/>
</dbReference>
<evidence type="ECO:0000256" key="1">
    <source>
        <dbReference type="ARBA" id="ARBA00001275"/>
    </source>
</evidence>
<evidence type="ECO:0000256" key="6">
    <source>
        <dbReference type="ARBA" id="ARBA00022679"/>
    </source>
</evidence>
<keyword evidence="8" id="KW-0119">Carbohydrate metabolism</keyword>
<dbReference type="InterPro" id="IPR000811">
    <property type="entry name" value="Glyco_trans_35"/>
</dbReference>
<dbReference type="eggNOG" id="COG0058">
    <property type="taxonomic scope" value="Bacteria"/>
</dbReference>
<evidence type="ECO:0000313" key="11">
    <source>
        <dbReference type="Proteomes" id="UP000029500"/>
    </source>
</evidence>
<evidence type="ECO:0000313" key="10">
    <source>
        <dbReference type="EMBL" id="AIQ67037.1"/>
    </source>
</evidence>
<organism evidence="10 11">
    <name type="scientific">Paenibacillus graminis</name>
    <dbReference type="NCBI Taxonomy" id="189425"/>
    <lineage>
        <taxon>Bacteria</taxon>
        <taxon>Bacillati</taxon>
        <taxon>Bacillota</taxon>
        <taxon>Bacilli</taxon>
        <taxon>Bacillales</taxon>
        <taxon>Paenibacillaceae</taxon>
        <taxon>Paenibacillus</taxon>
    </lineage>
</organism>
<reference evidence="10 11" key="1">
    <citation type="submission" date="2014-08" db="EMBL/GenBank/DDBJ databases">
        <title>Comparative genomics of the Paenibacillus odorifer group.</title>
        <authorList>
            <person name="den Bakker H.C."/>
            <person name="Tsai Y.-C."/>
            <person name="Martin N."/>
            <person name="Korlach J."/>
            <person name="Wiedmann M."/>
        </authorList>
    </citation>
    <scope>NUCLEOTIDE SEQUENCE [LARGE SCALE GENOMIC DNA]</scope>
    <source>
        <strain evidence="10 11">DSM 15220</strain>
    </source>
</reference>
<dbReference type="InterPro" id="IPR035090">
    <property type="entry name" value="Pyridoxal_P_attach_site"/>
</dbReference>
<dbReference type="GO" id="GO:0030170">
    <property type="term" value="F:pyridoxal phosphate binding"/>
    <property type="evidence" value="ECO:0007669"/>
    <property type="project" value="InterPro"/>
</dbReference>
<dbReference type="Gene3D" id="3.40.50.2000">
    <property type="entry name" value="Glycogen Phosphorylase B"/>
    <property type="match status" value="3"/>
</dbReference>
<dbReference type="PANTHER" id="PTHR42655">
    <property type="entry name" value="GLYCOGEN PHOSPHORYLASE"/>
    <property type="match status" value="1"/>
</dbReference>
<evidence type="ECO:0000256" key="9">
    <source>
        <dbReference type="ARBA" id="ARBA00025174"/>
    </source>
</evidence>
<evidence type="ECO:0000256" key="4">
    <source>
        <dbReference type="ARBA" id="ARBA00012591"/>
    </source>
</evidence>
<dbReference type="KEGG" id="pgm:PGRAT_04855"/>
<dbReference type="PANTHER" id="PTHR42655:SF1">
    <property type="entry name" value="GLYCOGEN PHOSPHORYLASE"/>
    <property type="match status" value="1"/>
</dbReference>
<dbReference type="PROSITE" id="PS00102">
    <property type="entry name" value="PHOSPHORYLASE"/>
    <property type="match status" value="1"/>
</dbReference>
<name>A0A089M1I8_9BACL</name>
<evidence type="ECO:0000256" key="3">
    <source>
        <dbReference type="ARBA" id="ARBA00006047"/>
    </source>
</evidence>
<protein>
    <recommendedName>
        <fullName evidence="4">glycogen phosphorylase</fullName>
        <ecNumber evidence="4">2.4.1.1</ecNumber>
    </recommendedName>
</protein>